<keyword evidence="5" id="KW-0347">Helicase</keyword>
<evidence type="ECO:0000259" key="9">
    <source>
        <dbReference type="PROSITE" id="PS50103"/>
    </source>
</evidence>
<evidence type="ECO:0000256" key="1">
    <source>
        <dbReference type="ARBA" id="ARBA00012552"/>
    </source>
</evidence>
<evidence type="ECO:0000256" key="5">
    <source>
        <dbReference type="ARBA" id="ARBA00022806"/>
    </source>
</evidence>
<keyword evidence="6" id="KW-0067">ATP-binding</keyword>
<evidence type="ECO:0000313" key="10">
    <source>
        <dbReference type="EMBL" id="CAG2067388.1"/>
    </source>
</evidence>
<feature type="domain" description="C3H1-type" evidence="9">
    <location>
        <begin position="5"/>
        <end position="33"/>
    </location>
</feature>
<accession>A0ABN7PI26</accession>
<organism evidence="10 11">
    <name type="scientific">Timema podura</name>
    <name type="common">Walking stick</name>
    <dbReference type="NCBI Taxonomy" id="61482"/>
    <lineage>
        <taxon>Eukaryota</taxon>
        <taxon>Metazoa</taxon>
        <taxon>Ecdysozoa</taxon>
        <taxon>Arthropoda</taxon>
        <taxon>Hexapoda</taxon>
        <taxon>Insecta</taxon>
        <taxon>Pterygota</taxon>
        <taxon>Neoptera</taxon>
        <taxon>Polyneoptera</taxon>
        <taxon>Phasmatodea</taxon>
        <taxon>Timematodea</taxon>
        <taxon>Timematoidea</taxon>
        <taxon>Timematidae</taxon>
        <taxon>Timema</taxon>
    </lineage>
</organism>
<comment type="caution">
    <text evidence="10">The sequence shown here is derived from an EMBL/GenBank/DDBJ whole genome shotgun (WGS) entry which is preliminary data.</text>
</comment>
<keyword evidence="4" id="KW-0378">Hydrolase</keyword>
<keyword evidence="11" id="KW-1185">Reference proteome</keyword>
<evidence type="ECO:0000256" key="8">
    <source>
        <dbReference type="PROSITE-ProRule" id="PRU00723"/>
    </source>
</evidence>
<proteinExistence type="predicted"/>
<evidence type="ECO:0000313" key="11">
    <source>
        <dbReference type="Proteomes" id="UP001153148"/>
    </source>
</evidence>
<evidence type="ECO:0000256" key="4">
    <source>
        <dbReference type="ARBA" id="ARBA00022801"/>
    </source>
</evidence>
<sequence>MEHLKISQPLCFNVKAFGDCWKGSKCPNRHFISLDLDHGDLPDNGEVKVKILHIHSAQCFSVRLLEHKGKNGVMTPIPNSYWNIAVDLNKLFRDPETRSFHTGIHGVHDNSVRNKCPWTHCNQTSADIFNAYKLELLVGDHVYLQNAIVHAQSKTSKWTPY</sequence>
<keyword evidence="3" id="KW-0547">Nucleotide-binding</keyword>
<dbReference type="PROSITE" id="PS50103">
    <property type="entry name" value="ZF_C3H1"/>
    <property type="match status" value="1"/>
</dbReference>
<protein>
    <recommendedName>
        <fullName evidence="1">RNA helicase</fullName>
        <ecNumber evidence="1">3.6.4.13</ecNumber>
    </recommendedName>
</protein>
<name>A0ABN7PI26_TIMPD</name>
<dbReference type="EC" id="3.6.4.13" evidence="1"/>
<keyword evidence="8" id="KW-0862">Zinc</keyword>
<dbReference type="InterPro" id="IPR000571">
    <property type="entry name" value="Znf_CCCH"/>
</dbReference>
<evidence type="ECO:0000256" key="3">
    <source>
        <dbReference type="ARBA" id="ARBA00022741"/>
    </source>
</evidence>
<keyword evidence="8" id="KW-0863">Zinc-finger</keyword>
<reference evidence="10" key="1">
    <citation type="submission" date="2021-03" db="EMBL/GenBank/DDBJ databases">
        <authorList>
            <person name="Tran Van P."/>
        </authorList>
    </citation>
    <scope>NUCLEOTIDE SEQUENCE</scope>
</reference>
<evidence type="ECO:0000256" key="6">
    <source>
        <dbReference type="ARBA" id="ARBA00022840"/>
    </source>
</evidence>
<feature type="zinc finger region" description="C3H1-type" evidence="8">
    <location>
        <begin position="5"/>
        <end position="33"/>
    </location>
</feature>
<dbReference type="EMBL" id="CAJPIN010068142">
    <property type="protein sequence ID" value="CAG2067388.1"/>
    <property type="molecule type" value="Genomic_DNA"/>
</dbReference>
<dbReference type="Proteomes" id="UP001153148">
    <property type="component" value="Unassembled WGS sequence"/>
</dbReference>
<keyword evidence="2" id="KW-0677">Repeat</keyword>
<dbReference type="PANTHER" id="PTHR22655">
    <property type="entry name" value="ATP-DEPENDENT RNA HELICASE TDRD12-RELATED"/>
    <property type="match status" value="1"/>
</dbReference>
<gene>
    <name evidence="10" type="ORF">TPAB3V08_LOCUS14331</name>
</gene>
<dbReference type="PANTHER" id="PTHR22655:SF2">
    <property type="entry name" value="ATP-DEPENDENT RNA HELICASE TDRD12-RELATED"/>
    <property type="match status" value="1"/>
</dbReference>
<comment type="catalytic activity">
    <reaction evidence="7">
        <text>ATP + H2O = ADP + phosphate + H(+)</text>
        <dbReference type="Rhea" id="RHEA:13065"/>
        <dbReference type="ChEBI" id="CHEBI:15377"/>
        <dbReference type="ChEBI" id="CHEBI:15378"/>
        <dbReference type="ChEBI" id="CHEBI:30616"/>
        <dbReference type="ChEBI" id="CHEBI:43474"/>
        <dbReference type="ChEBI" id="CHEBI:456216"/>
        <dbReference type="EC" id="3.6.4.13"/>
    </reaction>
</comment>
<evidence type="ECO:0000256" key="2">
    <source>
        <dbReference type="ARBA" id="ARBA00022737"/>
    </source>
</evidence>
<evidence type="ECO:0000256" key="7">
    <source>
        <dbReference type="ARBA" id="ARBA00047984"/>
    </source>
</evidence>
<keyword evidence="8" id="KW-0479">Metal-binding</keyword>